<name>A0AAV2YP36_9STRA</name>
<dbReference type="PANTHER" id="PTHR22775">
    <property type="entry name" value="SORTING NEXIN"/>
    <property type="match status" value="1"/>
</dbReference>
<accession>A0AAV2YP36</accession>
<organism evidence="3 4">
    <name type="scientific">Lagenidium giganteum</name>
    <dbReference type="NCBI Taxonomy" id="4803"/>
    <lineage>
        <taxon>Eukaryota</taxon>
        <taxon>Sar</taxon>
        <taxon>Stramenopiles</taxon>
        <taxon>Oomycota</taxon>
        <taxon>Peronosporomycetes</taxon>
        <taxon>Pythiales</taxon>
        <taxon>Pythiaceae</taxon>
    </lineage>
</organism>
<proteinExistence type="predicted"/>
<feature type="compositionally biased region" description="Polar residues" evidence="1">
    <location>
        <begin position="530"/>
        <end position="542"/>
    </location>
</feature>
<dbReference type="Proteomes" id="UP001146120">
    <property type="component" value="Unassembled WGS sequence"/>
</dbReference>
<feature type="region of interest" description="Disordered" evidence="1">
    <location>
        <begin position="61"/>
        <end position="94"/>
    </location>
</feature>
<dbReference type="SMART" id="SM00312">
    <property type="entry name" value="PX"/>
    <property type="match status" value="2"/>
</dbReference>
<feature type="compositionally biased region" description="Low complexity" evidence="1">
    <location>
        <begin position="69"/>
        <end position="94"/>
    </location>
</feature>
<feature type="domain" description="PX" evidence="2">
    <location>
        <begin position="453"/>
        <end position="623"/>
    </location>
</feature>
<feature type="domain" description="PX" evidence="2">
    <location>
        <begin position="201"/>
        <end position="358"/>
    </location>
</feature>
<dbReference type="Pfam" id="PF00787">
    <property type="entry name" value="PX"/>
    <property type="match status" value="2"/>
</dbReference>
<evidence type="ECO:0000313" key="3">
    <source>
        <dbReference type="EMBL" id="DAZ96422.1"/>
    </source>
</evidence>
<feature type="compositionally biased region" description="Low complexity" evidence="1">
    <location>
        <begin position="414"/>
        <end position="455"/>
    </location>
</feature>
<keyword evidence="4" id="KW-1185">Reference proteome</keyword>
<dbReference type="EMBL" id="DAKRPA010000168">
    <property type="protein sequence ID" value="DAZ96422.1"/>
    <property type="molecule type" value="Genomic_DNA"/>
</dbReference>
<gene>
    <name evidence="3" type="ORF">N0F65_012503</name>
</gene>
<evidence type="ECO:0000256" key="1">
    <source>
        <dbReference type="SAM" id="MobiDB-lite"/>
    </source>
</evidence>
<feature type="region of interest" description="Disordered" evidence="1">
    <location>
        <begin position="528"/>
        <end position="553"/>
    </location>
</feature>
<comment type="caution">
    <text evidence="3">The sequence shown here is derived from an EMBL/GenBank/DDBJ whole genome shotgun (WGS) entry which is preliminary data.</text>
</comment>
<evidence type="ECO:0000259" key="2">
    <source>
        <dbReference type="PROSITE" id="PS50195"/>
    </source>
</evidence>
<dbReference type="GO" id="GO:0035091">
    <property type="term" value="F:phosphatidylinositol binding"/>
    <property type="evidence" value="ECO:0007669"/>
    <property type="project" value="InterPro"/>
</dbReference>
<dbReference type="CDD" id="cd06093">
    <property type="entry name" value="PX_domain"/>
    <property type="match status" value="2"/>
</dbReference>
<reference evidence="3" key="2">
    <citation type="journal article" date="2023" name="Microbiol Resour">
        <title>Decontamination and Annotation of the Draft Genome Sequence of the Oomycete Lagenidium giganteum ARSEF 373.</title>
        <authorList>
            <person name="Morgan W.R."/>
            <person name="Tartar A."/>
        </authorList>
    </citation>
    <scope>NUCLEOTIDE SEQUENCE</scope>
    <source>
        <strain evidence="3">ARSEF 373</strain>
    </source>
</reference>
<dbReference type="PANTHER" id="PTHR22775:SF3">
    <property type="entry name" value="SORTING NEXIN-13"/>
    <property type="match status" value="1"/>
</dbReference>
<reference evidence="3" key="1">
    <citation type="submission" date="2022-11" db="EMBL/GenBank/DDBJ databases">
        <authorList>
            <person name="Morgan W.R."/>
            <person name="Tartar A."/>
        </authorList>
    </citation>
    <scope>NUCLEOTIDE SEQUENCE</scope>
    <source>
        <strain evidence="3">ARSEF 373</strain>
    </source>
</reference>
<evidence type="ECO:0000313" key="4">
    <source>
        <dbReference type="Proteomes" id="UP001146120"/>
    </source>
</evidence>
<dbReference type="InterPro" id="IPR001683">
    <property type="entry name" value="PX_dom"/>
</dbReference>
<dbReference type="InterPro" id="IPR036871">
    <property type="entry name" value="PX_dom_sf"/>
</dbReference>
<sequence>MAKVRAGGIVEEKTWTPRYLHFRAPLRGPHPTNLFRVPVNAAIRRCLCELGPRTGTFQLAQTRPRRARTTASARAAPTAEACNATANSRTNTQTTATATTATTTASMKVIAHHHRASESALPDKFSSEFMLGPEDVELDTRHSIVSFDPATKPNDGCATDYHGRDTLTTDESGVEPLQFWSLDDYDSSRLSNVTSTSFRHDPYQNISIEVTNHSIDKHGVVMYHVDIKGPEGLLSTYTIRRRFRAFKTLYQELVRLLGEYTAPPVSESAPGVPFSPHTQSRYRQQQQGGRVAGPPTAVPFEFPALPSAGVWSYLKRHDVRLVNQRKKRLQEILRLAIRHPATKNSAILDDFLSVAPSEISQRGSSYVSLHDYSVPVFDRERESIARKQRKQRLLEGRQQRTTPQAAVAPVPLVRSTSSPEPPSSSSSRSSSRIPSSVSSTSSSASANATSSTPSSYTDLAVNGYTIRGPEKKVVYHIDVIGNESQLQTYTIRRSYSEFKALHNGLADVLAARREYYLSQKRLSHVPENAAISTRASQGASRKSQQEDASHPSSIDDADAEAVINFTLPPLPHAGFLSFWRRHDRSHIASRCEMFQELLRAVMKIKVLRESFALQSFLSVAPCAIRQRGSSYVSLCEYSVPQLDPKEECEERKKLARERRRNSSAHSSFVQE</sequence>
<dbReference type="Gene3D" id="3.30.1520.10">
    <property type="entry name" value="Phox-like domain"/>
    <property type="match status" value="2"/>
</dbReference>
<dbReference type="AlphaFoldDB" id="A0AAV2YP36"/>
<dbReference type="PROSITE" id="PS50195">
    <property type="entry name" value="PX"/>
    <property type="match status" value="2"/>
</dbReference>
<feature type="region of interest" description="Disordered" evidence="1">
    <location>
        <begin position="387"/>
        <end position="459"/>
    </location>
</feature>
<dbReference type="SUPFAM" id="SSF64268">
    <property type="entry name" value="PX domain"/>
    <property type="match status" value="3"/>
</dbReference>
<feature type="region of interest" description="Disordered" evidence="1">
    <location>
        <begin position="265"/>
        <end position="292"/>
    </location>
</feature>
<protein>
    <recommendedName>
        <fullName evidence="2">PX domain-containing protein</fullName>
    </recommendedName>
</protein>